<dbReference type="PANTHER" id="PTHR22901:SF0">
    <property type="entry name" value="SIALATE O-ACETYLESTERASE"/>
    <property type="match status" value="1"/>
</dbReference>
<dbReference type="InterPro" id="IPR005181">
    <property type="entry name" value="SASA"/>
</dbReference>
<feature type="signal peptide" evidence="2">
    <location>
        <begin position="1"/>
        <end position="21"/>
    </location>
</feature>
<evidence type="ECO:0000313" key="4">
    <source>
        <dbReference type="EMBL" id="KOO69765.1"/>
    </source>
</evidence>
<evidence type="ECO:0000256" key="2">
    <source>
        <dbReference type="SAM" id="SignalP"/>
    </source>
</evidence>
<dbReference type="GO" id="GO:0005975">
    <property type="term" value="P:carbohydrate metabolic process"/>
    <property type="evidence" value="ECO:0007669"/>
    <property type="project" value="TreeGrafter"/>
</dbReference>
<name>A0A8E1QZK2_9BACT</name>
<dbReference type="PANTHER" id="PTHR22901">
    <property type="entry name" value="SIALATE O-ACETYLESTERASE"/>
    <property type="match status" value="1"/>
</dbReference>
<organism evidence="4 5">
    <name type="scientific">Xylanibacter rarus</name>
    <dbReference type="NCBI Taxonomy" id="1676614"/>
    <lineage>
        <taxon>Bacteria</taxon>
        <taxon>Pseudomonadati</taxon>
        <taxon>Bacteroidota</taxon>
        <taxon>Bacteroidia</taxon>
        <taxon>Bacteroidales</taxon>
        <taxon>Prevotellaceae</taxon>
        <taxon>Xylanibacter</taxon>
    </lineage>
</organism>
<dbReference type="GO" id="GO:0001681">
    <property type="term" value="F:sialate O-acetylesterase activity"/>
    <property type="evidence" value="ECO:0007669"/>
    <property type="project" value="InterPro"/>
</dbReference>
<evidence type="ECO:0000259" key="3">
    <source>
        <dbReference type="Pfam" id="PF03629"/>
    </source>
</evidence>
<dbReference type="InterPro" id="IPR039329">
    <property type="entry name" value="SIAE"/>
</dbReference>
<evidence type="ECO:0000256" key="1">
    <source>
        <dbReference type="ARBA" id="ARBA00022801"/>
    </source>
</evidence>
<dbReference type="Gene3D" id="3.40.50.1110">
    <property type="entry name" value="SGNH hydrolase"/>
    <property type="match status" value="1"/>
</dbReference>
<sequence>MVKVYKLLIIALSLLPLYVFADITVAPVFTDNMVIQQEMPVYVWGKAPAGEKIKISFMSQRFSTVADANGEWIAVLKAVSATKKPQKLVVSSRSGKIVLSNILVGEVWLASGQSNMEYSMNNHPHHARPKKDDPEVLYKEFKAADSPIIRTMYVECSNNGEILPTAGWKMLSEESLAPVSAAGYFFAKNLSDSLDVPVGLISSSWGGSMIESWMPEEAFKGSQQLNDGYANGSYYGLPVADHYRTMIAPLAPFSMRGFLWYQGEANVLDQRGVGYDVKQRALIDGWRKAWHDDAMPFYFVQLAPYLYSDRKGDENGLPWDALPKFWEEQASCLDVPHTGMIVINDLVDNLKDIHPPYKWIVGKRLALLALNKTYGRDVVSSGPTFKSMEVEDDKVILTFENADGLKTRDGKMPDNFKLKNTKNRYNTAKAQIVGNKVVLSSKTDMARPVTVRYCWSDSSQPNLCNGAGLPAAPFRATEKIK</sequence>
<dbReference type="EMBL" id="LFQU01000001">
    <property type="protein sequence ID" value="KOO69765.1"/>
    <property type="molecule type" value="Genomic_DNA"/>
</dbReference>
<dbReference type="SUPFAM" id="SSF52266">
    <property type="entry name" value="SGNH hydrolase"/>
    <property type="match status" value="1"/>
</dbReference>
<feature type="domain" description="Sialate O-acetylesterase" evidence="3">
    <location>
        <begin position="106"/>
        <end position="354"/>
    </location>
</feature>
<evidence type="ECO:0000313" key="5">
    <source>
        <dbReference type="Proteomes" id="UP000036951"/>
    </source>
</evidence>
<protein>
    <recommendedName>
        <fullName evidence="3">Sialate O-acetylesterase domain-containing protein</fullName>
    </recommendedName>
</protein>
<dbReference type="InterPro" id="IPR036514">
    <property type="entry name" value="SGNH_hydro_sf"/>
</dbReference>
<keyword evidence="5" id="KW-1185">Reference proteome</keyword>
<dbReference type="RefSeq" id="WP_082335096.1">
    <property type="nucleotide sequence ID" value="NZ_LFQU01000001.1"/>
</dbReference>
<dbReference type="AlphaFoldDB" id="A0A8E1QZK2"/>
<reference evidence="4 5" key="1">
    <citation type="submission" date="2015-06" db="EMBL/GenBank/DDBJ databases">
        <title>Prevotella sp. 109, sp. nov., a novel member of the family Prevotellaceae isolated from human faeces.</title>
        <authorList>
            <person name="Shkoporov A.N."/>
            <person name="Chaplin A.V."/>
            <person name="Kafarskaia L.I."/>
            <person name="Efimov B.A."/>
        </authorList>
    </citation>
    <scope>NUCLEOTIDE SEQUENCE [LARGE SCALE GENOMIC DNA]</scope>
    <source>
        <strain evidence="4 5">109</strain>
    </source>
</reference>
<feature type="chain" id="PRO_5033983369" description="Sialate O-acetylesterase domain-containing protein" evidence="2">
    <location>
        <begin position="22"/>
        <end position="481"/>
    </location>
</feature>
<dbReference type="Proteomes" id="UP000036951">
    <property type="component" value="Unassembled WGS sequence"/>
</dbReference>
<comment type="caution">
    <text evidence="4">The sequence shown here is derived from an EMBL/GenBank/DDBJ whole genome shotgun (WGS) entry which is preliminary data.</text>
</comment>
<dbReference type="Pfam" id="PF03629">
    <property type="entry name" value="SASA"/>
    <property type="match status" value="1"/>
</dbReference>
<keyword evidence="2" id="KW-0732">Signal</keyword>
<accession>A0A8E1QZK2</accession>
<gene>
    <name evidence="4" type="ORF">ACU52_01055</name>
</gene>
<keyword evidence="1" id="KW-0378">Hydrolase</keyword>
<proteinExistence type="predicted"/>
<dbReference type="OrthoDB" id="9816001at2"/>